<dbReference type="Gene3D" id="3.20.20.70">
    <property type="entry name" value="Aldolase class I"/>
    <property type="match status" value="1"/>
</dbReference>
<protein>
    <recommendedName>
        <fullName evidence="2">tryptophan synthase</fullName>
        <ecNumber evidence="2">4.2.1.20</ecNumber>
    </recommendedName>
</protein>
<comment type="caution">
    <text evidence="8">The sequence shown here is derived from an EMBL/GenBank/DDBJ whole genome shotgun (WGS) entry which is preliminary data.</text>
</comment>
<evidence type="ECO:0000256" key="6">
    <source>
        <dbReference type="ARBA" id="ARBA00023239"/>
    </source>
</evidence>
<evidence type="ECO:0000256" key="5">
    <source>
        <dbReference type="ARBA" id="ARBA00023141"/>
    </source>
</evidence>
<keyword evidence="9" id="KW-1185">Reference proteome</keyword>
<organism evidence="8 9">
    <name type="scientific">Sutterella parvirubra YIT 11816</name>
    <dbReference type="NCBI Taxonomy" id="762967"/>
    <lineage>
        <taxon>Bacteria</taxon>
        <taxon>Pseudomonadati</taxon>
        <taxon>Pseudomonadota</taxon>
        <taxon>Betaproteobacteria</taxon>
        <taxon>Burkholderiales</taxon>
        <taxon>Sutterellaceae</taxon>
        <taxon>Sutterella</taxon>
    </lineage>
</organism>
<dbReference type="SUPFAM" id="SSF51366">
    <property type="entry name" value="Ribulose-phoshate binding barrel"/>
    <property type="match status" value="1"/>
</dbReference>
<keyword evidence="3" id="KW-0028">Amino-acid biosynthesis</keyword>
<comment type="catalytic activity">
    <reaction evidence="7">
        <text>(1S,2R)-1-C-(indol-3-yl)glycerol 3-phosphate + L-serine = D-glyceraldehyde 3-phosphate + L-tryptophan + H2O</text>
        <dbReference type="Rhea" id="RHEA:10532"/>
        <dbReference type="ChEBI" id="CHEBI:15377"/>
        <dbReference type="ChEBI" id="CHEBI:33384"/>
        <dbReference type="ChEBI" id="CHEBI:57912"/>
        <dbReference type="ChEBI" id="CHEBI:58866"/>
        <dbReference type="ChEBI" id="CHEBI:59776"/>
        <dbReference type="EC" id="4.2.1.20"/>
    </reaction>
</comment>
<keyword evidence="6" id="KW-0456">Lyase</keyword>
<name>H3KDG5_9BURK</name>
<evidence type="ECO:0000256" key="2">
    <source>
        <dbReference type="ARBA" id="ARBA00012043"/>
    </source>
</evidence>
<dbReference type="Pfam" id="PF00290">
    <property type="entry name" value="Trp_syntA"/>
    <property type="match status" value="1"/>
</dbReference>
<dbReference type="EMBL" id="AFBQ01000107">
    <property type="protein sequence ID" value="EHY31826.1"/>
    <property type="molecule type" value="Genomic_DNA"/>
</dbReference>
<keyword evidence="5" id="KW-0057">Aromatic amino acid biosynthesis</keyword>
<dbReference type="EC" id="4.2.1.20" evidence="2"/>
<dbReference type="InterPro" id="IPR011060">
    <property type="entry name" value="RibuloseP-bd_barrel"/>
</dbReference>
<gene>
    <name evidence="8" type="ORF">HMPREF9440_00774</name>
</gene>
<comment type="pathway">
    <text evidence="1">Amino-acid biosynthesis; L-tryptophan biosynthesis; L-tryptophan from chorismate: step 5/5.</text>
</comment>
<evidence type="ECO:0000313" key="8">
    <source>
        <dbReference type="EMBL" id="EHY31826.1"/>
    </source>
</evidence>
<dbReference type="UniPathway" id="UPA00035">
    <property type="reaction ID" value="UER00044"/>
</dbReference>
<dbReference type="InterPro" id="IPR013785">
    <property type="entry name" value="Aldolase_TIM"/>
</dbReference>
<dbReference type="GO" id="GO:0004834">
    <property type="term" value="F:tryptophan synthase activity"/>
    <property type="evidence" value="ECO:0007669"/>
    <property type="project" value="UniProtKB-EC"/>
</dbReference>
<dbReference type="InterPro" id="IPR002028">
    <property type="entry name" value="Trp_synthase_suA"/>
</dbReference>
<evidence type="ECO:0000256" key="7">
    <source>
        <dbReference type="ARBA" id="ARBA00049047"/>
    </source>
</evidence>
<keyword evidence="4" id="KW-0822">Tryptophan biosynthesis</keyword>
<dbReference type="Proteomes" id="UP000004956">
    <property type="component" value="Unassembled WGS sequence"/>
</dbReference>
<evidence type="ECO:0000256" key="1">
    <source>
        <dbReference type="ARBA" id="ARBA00004733"/>
    </source>
</evidence>
<evidence type="ECO:0000313" key="9">
    <source>
        <dbReference type="Proteomes" id="UP000004956"/>
    </source>
</evidence>
<dbReference type="AlphaFoldDB" id="H3KDG5"/>
<evidence type="ECO:0000256" key="3">
    <source>
        <dbReference type="ARBA" id="ARBA00022605"/>
    </source>
</evidence>
<reference evidence="8 9" key="1">
    <citation type="submission" date="2011-11" db="EMBL/GenBank/DDBJ databases">
        <authorList>
            <person name="Weinstock G."/>
            <person name="Sodergren E."/>
            <person name="Clifton S."/>
            <person name="Fulton L."/>
            <person name="Fulton B."/>
            <person name="Courtney L."/>
            <person name="Fronick C."/>
            <person name="Harrison M."/>
            <person name="Strong C."/>
            <person name="Farmer C."/>
            <person name="Delahaunty K."/>
            <person name="Markovic C."/>
            <person name="Hall O."/>
            <person name="Minx P."/>
            <person name="Tomlinson C."/>
            <person name="Mitreva M."/>
            <person name="Hou S."/>
            <person name="Chen J."/>
            <person name="Wollam A."/>
            <person name="Pepin K.H."/>
            <person name="Johnson M."/>
            <person name="Bhonagiri V."/>
            <person name="Zhang X."/>
            <person name="Suruliraj S."/>
            <person name="Warren W."/>
            <person name="Chinwalla A."/>
            <person name="Mardis E.R."/>
            <person name="Wilson R.K."/>
        </authorList>
    </citation>
    <scope>NUCLEOTIDE SEQUENCE [LARGE SCALE GENOMIC DNA]</scope>
    <source>
        <strain evidence="8 9">YIT 11816</strain>
    </source>
</reference>
<evidence type="ECO:0000256" key="4">
    <source>
        <dbReference type="ARBA" id="ARBA00022822"/>
    </source>
</evidence>
<dbReference type="STRING" id="762967.HMPREF9440_00774"/>
<sequence>MLCETGAPPALLGFGVATTEDVRAAIEAGAAGAISGSAVVRRIEAALPDVEGAARAVAEFVREMKAATRK</sequence>
<proteinExistence type="predicted"/>
<dbReference type="HOGENOM" id="CLU_203338_0_0_4"/>
<accession>H3KDG5</accession>